<evidence type="ECO:0000256" key="1">
    <source>
        <dbReference type="SAM" id="MobiDB-lite"/>
    </source>
</evidence>
<dbReference type="EMBL" id="JBHRTN010000018">
    <property type="protein sequence ID" value="MFC3126791.1"/>
    <property type="molecule type" value="Genomic_DNA"/>
</dbReference>
<dbReference type="Proteomes" id="UP001595593">
    <property type="component" value="Unassembled WGS sequence"/>
</dbReference>
<comment type="caution">
    <text evidence="2">The sequence shown here is derived from an EMBL/GenBank/DDBJ whole genome shotgun (WGS) entry which is preliminary data.</text>
</comment>
<reference evidence="3" key="1">
    <citation type="journal article" date="2019" name="Int. J. Syst. Evol. Microbiol.">
        <title>The Global Catalogue of Microorganisms (GCM) 10K type strain sequencing project: providing services to taxonomists for standard genome sequencing and annotation.</title>
        <authorList>
            <consortium name="The Broad Institute Genomics Platform"/>
            <consortium name="The Broad Institute Genome Sequencing Center for Infectious Disease"/>
            <person name="Wu L."/>
            <person name="Ma J."/>
        </authorList>
    </citation>
    <scope>NUCLEOTIDE SEQUENCE [LARGE SCALE GENOMIC DNA]</scope>
    <source>
        <strain evidence="3">KCTC 52094</strain>
    </source>
</reference>
<protein>
    <submittedName>
        <fullName evidence="2">Uncharacterized protein</fullName>
    </submittedName>
</protein>
<sequence length="53" mass="5797">MPVPVQRAPSVGRVPRGRQGYVSDLRPPVEKGGKMLRLSLRRKPIYLAAIASA</sequence>
<proteinExistence type="predicted"/>
<evidence type="ECO:0000313" key="3">
    <source>
        <dbReference type="Proteomes" id="UP001595593"/>
    </source>
</evidence>
<dbReference type="RefSeq" id="WP_379598359.1">
    <property type="nucleotide sequence ID" value="NZ_JBHRTN010000018.1"/>
</dbReference>
<accession>A0ABV7G846</accession>
<keyword evidence="3" id="KW-1185">Reference proteome</keyword>
<evidence type="ECO:0000313" key="2">
    <source>
        <dbReference type="EMBL" id="MFC3126791.1"/>
    </source>
</evidence>
<organism evidence="2 3">
    <name type="scientific">Teichococcus globiformis</name>
    <dbReference type="NCBI Taxonomy" id="2307229"/>
    <lineage>
        <taxon>Bacteria</taxon>
        <taxon>Pseudomonadati</taxon>
        <taxon>Pseudomonadota</taxon>
        <taxon>Alphaproteobacteria</taxon>
        <taxon>Acetobacterales</taxon>
        <taxon>Roseomonadaceae</taxon>
        <taxon>Roseomonas</taxon>
    </lineage>
</organism>
<feature type="region of interest" description="Disordered" evidence="1">
    <location>
        <begin position="1"/>
        <end position="28"/>
    </location>
</feature>
<name>A0ABV7G846_9PROT</name>
<gene>
    <name evidence="2" type="ORF">ACFOD4_17135</name>
</gene>